<dbReference type="PANTHER" id="PTHR36842">
    <property type="entry name" value="PROTEIN TOLB HOMOLOG"/>
    <property type="match status" value="1"/>
</dbReference>
<evidence type="ECO:0000313" key="3">
    <source>
        <dbReference type="EMBL" id="NYF80861.1"/>
    </source>
</evidence>
<dbReference type="RefSeq" id="WP_179492562.1">
    <property type="nucleotide sequence ID" value="NZ_JACCCW010000002.1"/>
</dbReference>
<evidence type="ECO:0000313" key="4">
    <source>
        <dbReference type="Proteomes" id="UP000589520"/>
    </source>
</evidence>
<keyword evidence="4" id="KW-1185">Reference proteome</keyword>
<dbReference type="SUPFAM" id="SSF63829">
    <property type="entry name" value="Calcium-dependent phosphotriesterase"/>
    <property type="match status" value="1"/>
</dbReference>
<dbReference type="Pfam" id="PF26549">
    <property type="entry name" value="Tricorn_N"/>
    <property type="match status" value="1"/>
</dbReference>
<dbReference type="InterPro" id="IPR011042">
    <property type="entry name" value="6-blade_b-propeller_TolB-like"/>
</dbReference>
<organism evidence="3 4">
    <name type="scientific">Granulicella arctica</name>
    <dbReference type="NCBI Taxonomy" id="940613"/>
    <lineage>
        <taxon>Bacteria</taxon>
        <taxon>Pseudomonadati</taxon>
        <taxon>Acidobacteriota</taxon>
        <taxon>Terriglobia</taxon>
        <taxon>Terriglobales</taxon>
        <taxon>Acidobacteriaceae</taxon>
        <taxon>Granulicella</taxon>
    </lineage>
</organism>
<comment type="similarity">
    <text evidence="1">Belongs to the TolB family.</text>
</comment>
<protein>
    <submittedName>
        <fullName evidence="3">Tol biopolymer transport system component</fullName>
    </submittedName>
</protein>
<dbReference type="AlphaFoldDB" id="A0A7Y9THB1"/>
<accession>A0A7Y9THB1</accession>
<feature type="transmembrane region" description="Helical" evidence="2">
    <location>
        <begin position="171"/>
        <end position="192"/>
    </location>
</feature>
<evidence type="ECO:0000256" key="2">
    <source>
        <dbReference type="SAM" id="Phobius"/>
    </source>
</evidence>
<dbReference type="SUPFAM" id="SSF82171">
    <property type="entry name" value="DPP6 N-terminal domain-like"/>
    <property type="match status" value="2"/>
</dbReference>
<keyword evidence="2" id="KW-1133">Transmembrane helix</keyword>
<sequence>MGYTGSKGSVADWKMDTVANLMKDFQIDRAYIEAELESILASALFKDSNRASALLHFIVKAALTGETDSLKETYLAVAVFGRDASYDPKLDPIVRVQAGRLRAKLAAYYDGPGSRSSLRIEIPKGSYKPQIIELEPEIPTNEEVVPSPPIEVVTAPQIEPFIRRRNVYGPWHFVTLFGVVFALVSGFLWLWIAKRNPSHAMQIQPVATALGRNRQASFSSDNHHFVLVWSDGTMAPNLYISDIDGTEKKAFTHGTDFSIRPAWSPDDRDIAFLRISQNTSEIVVKPVYGSSESVLGSIHTPVNLWTAGPSVSTYAPGPAWSRDGRSLIVTDDQDGKGFGLYVWSLAHGDRRRLTTPEGTSEDIFPAVSPDGSSVAFVRYTSSGSDDVFVTSFNGGPLTRLSFERRDIQGLTWTPDGNNLIFASNRSGEHRLWKLSKRGGEPIEVQTSGKDLTEPAISPDGRSLLYTETNLNTNIWQLSINRHGVGLATPIPWSNSTRRSGSPQYSPDGQRVVFLSDRSGDLHLWTAARDGSNARQLTHADDLSPGGPRWSPDGKQIAFYALVDQNKQLFVVDSESGSVSRFLKDRFDDRSPNWSNDGRSIYFNSNRDGSRGCWKLSLADGAVSKLTNRLCWDAFESPDNQFVYFTTDQPGIWRIATTGKTDQVVPSLKTVGVDRYFASTRKGLYFVDHQDLTKAIQRFDPKTGLVETVGHLQGDLLPWELGLSVSPDDATVLFTKADESMSEIDLVHNF</sequence>
<proteinExistence type="inferred from homology"/>
<dbReference type="Gene3D" id="2.120.10.30">
    <property type="entry name" value="TolB, C-terminal domain"/>
    <property type="match status" value="3"/>
</dbReference>
<keyword evidence="2" id="KW-0472">Membrane</keyword>
<reference evidence="3 4" key="1">
    <citation type="submission" date="2020-07" db="EMBL/GenBank/DDBJ databases">
        <title>Genomic Encyclopedia of Type Strains, Phase IV (KMG-V): Genome sequencing to study the core and pangenomes of soil and plant-associated prokaryotes.</title>
        <authorList>
            <person name="Whitman W."/>
        </authorList>
    </citation>
    <scope>NUCLEOTIDE SEQUENCE [LARGE SCALE GENOMIC DNA]</scope>
    <source>
        <strain evidence="3 4">X4EP2</strain>
    </source>
</reference>
<dbReference type="Proteomes" id="UP000589520">
    <property type="component" value="Unassembled WGS sequence"/>
</dbReference>
<comment type="caution">
    <text evidence="3">The sequence shown here is derived from an EMBL/GenBank/DDBJ whole genome shotgun (WGS) entry which is preliminary data.</text>
</comment>
<keyword evidence="2" id="KW-0812">Transmembrane</keyword>
<dbReference type="EMBL" id="JACCCW010000002">
    <property type="protein sequence ID" value="NYF80861.1"/>
    <property type="molecule type" value="Genomic_DNA"/>
</dbReference>
<dbReference type="PANTHER" id="PTHR36842:SF1">
    <property type="entry name" value="PROTEIN TOLB"/>
    <property type="match status" value="1"/>
</dbReference>
<evidence type="ECO:0000256" key="1">
    <source>
        <dbReference type="ARBA" id="ARBA00009820"/>
    </source>
</evidence>
<dbReference type="Pfam" id="PF07676">
    <property type="entry name" value="PD40"/>
    <property type="match status" value="2"/>
</dbReference>
<gene>
    <name evidence="3" type="ORF">HDF17_003181</name>
</gene>
<dbReference type="InterPro" id="IPR011659">
    <property type="entry name" value="WD40"/>
</dbReference>
<name>A0A7Y9THB1_9BACT</name>